<dbReference type="GO" id="GO:0045490">
    <property type="term" value="P:pectin catabolic process"/>
    <property type="evidence" value="ECO:0007669"/>
    <property type="project" value="TreeGrafter"/>
</dbReference>
<dbReference type="InterPro" id="IPR011050">
    <property type="entry name" value="Pectin_lyase_fold/virulence"/>
</dbReference>
<keyword evidence="10" id="KW-1185">Reference proteome</keyword>
<keyword evidence="5" id="KW-0134">Cell wall</keyword>
<dbReference type="Pfam" id="PF01095">
    <property type="entry name" value="Pectinesterase"/>
    <property type="match status" value="1"/>
</dbReference>
<dbReference type="Proteomes" id="UP001141552">
    <property type="component" value="Unassembled WGS sequence"/>
</dbReference>
<proteinExistence type="inferred from homology"/>
<reference evidence="9" key="1">
    <citation type="submission" date="2022-02" db="EMBL/GenBank/DDBJ databases">
        <authorList>
            <person name="Henning P.M."/>
            <person name="McCubbin A.G."/>
            <person name="Shore J.S."/>
        </authorList>
    </citation>
    <scope>NUCLEOTIDE SEQUENCE</scope>
    <source>
        <strain evidence="9">F60SS</strain>
        <tissue evidence="9">Leaves</tissue>
    </source>
</reference>
<dbReference type="EC" id="3.1.1.11" evidence="4"/>
<comment type="caution">
    <text evidence="9">The sequence shown here is derived from an EMBL/GenBank/DDBJ whole genome shotgun (WGS) entry which is preliminary data.</text>
</comment>
<dbReference type="InterPro" id="IPR000070">
    <property type="entry name" value="Pectinesterase_cat"/>
</dbReference>
<evidence type="ECO:0000259" key="8">
    <source>
        <dbReference type="Pfam" id="PF01095"/>
    </source>
</evidence>
<keyword evidence="6" id="KW-0378">Hydrolase</keyword>
<protein>
    <recommendedName>
        <fullName evidence="4">pectinesterase</fullName>
        <ecNumber evidence="4">3.1.1.11</ecNumber>
    </recommendedName>
</protein>
<dbReference type="GO" id="GO:0030599">
    <property type="term" value="F:pectinesterase activity"/>
    <property type="evidence" value="ECO:0007669"/>
    <property type="project" value="UniProtKB-EC"/>
</dbReference>
<dbReference type="PANTHER" id="PTHR31321">
    <property type="entry name" value="ACYL-COA THIOESTER HYDROLASE YBHC-RELATED"/>
    <property type="match status" value="1"/>
</dbReference>
<evidence type="ECO:0000256" key="3">
    <source>
        <dbReference type="ARBA" id="ARBA00008891"/>
    </source>
</evidence>
<comment type="similarity">
    <text evidence="3">Belongs to the pectinesterase family.</text>
</comment>
<evidence type="ECO:0000256" key="2">
    <source>
        <dbReference type="ARBA" id="ARBA00005184"/>
    </source>
</evidence>
<name>A0A9Q0GGN0_9ROSI</name>
<gene>
    <name evidence="9" type="ORF">Tsubulata_006898</name>
</gene>
<evidence type="ECO:0000256" key="5">
    <source>
        <dbReference type="ARBA" id="ARBA00022512"/>
    </source>
</evidence>
<reference evidence="9" key="2">
    <citation type="journal article" date="2023" name="Plants (Basel)">
        <title>Annotation of the Turnera subulata (Passifloraceae) Draft Genome Reveals the S-Locus Evolved after the Divergence of Turneroideae from Passifloroideae in a Stepwise Manner.</title>
        <authorList>
            <person name="Henning P.M."/>
            <person name="Roalson E.H."/>
            <person name="Mir W."/>
            <person name="McCubbin A.G."/>
            <person name="Shore J.S."/>
        </authorList>
    </citation>
    <scope>NUCLEOTIDE SEQUENCE</scope>
    <source>
        <strain evidence="9">F60SS</strain>
    </source>
</reference>
<feature type="domain" description="Pectinesterase catalytic" evidence="8">
    <location>
        <begin position="1"/>
        <end position="62"/>
    </location>
</feature>
<dbReference type="PANTHER" id="PTHR31321:SF134">
    <property type="entry name" value="PECTINESTERASE"/>
    <property type="match status" value="1"/>
</dbReference>
<evidence type="ECO:0000313" key="10">
    <source>
        <dbReference type="Proteomes" id="UP001141552"/>
    </source>
</evidence>
<dbReference type="InterPro" id="IPR012334">
    <property type="entry name" value="Pectin_lyas_fold"/>
</dbReference>
<accession>A0A9Q0GGN0</accession>
<dbReference type="Gene3D" id="2.160.20.10">
    <property type="entry name" value="Single-stranded right-handed beta-helix, Pectin lyase-like"/>
    <property type="match status" value="1"/>
</dbReference>
<evidence type="ECO:0000256" key="1">
    <source>
        <dbReference type="ARBA" id="ARBA00004191"/>
    </source>
</evidence>
<dbReference type="SUPFAM" id="SSF51126">
    <property type="entry name" value="Pectin lyase-like"/>
    <property type="match status" value="1"/>
</dbReference>
<evidence type="ECO:0000256" key="6">
    <source>
        <dbReference type="ARBA" id="ARBA00022801"/>
    </source>
</evidence>
<keyword evidence="5" id="KW-0964">Secreted</keyword>
<organism evidence="9 10">
    <name type="scientific">Turnera subulata</name>
    <dbReference type="NCBI Taxonomy" id="218843"/>
    <lineage>
        <taxon>Eukaryota</taxon>
        <taxon>Viridiplantae</taxon>
        <taxon>Streptophyta</taxon>
        <taxon>Embryophyta</taxon>
        <taxon>Tracheophyta</taxon>
        <taxon>Spermatophyta</taxon>
        <taxon>Magnoliopsida</taxon>
        <taxon>eudicotyledons</taxon>
        <taxon>Gunneridae</taxon>
        <taxon>Pentapetalae</taxon>
        <taxon>rosids</taxon>
        <taxon>fabids</taxon>
        <taxon>Malpighiales</taxon>
        <taxon>Passifloraceae</taxon>
        <taxon>Turnera</taxon>
    </lineage>
</organism>
<comment type="subcellular location">
    <subcellularLocation>
        <location evidence="1">Secreted</location>
        <location evidence="1">Cell wall</location>
    </subcellularLocation>
</comment>
<dbReference type="EMBL" id="JAKUCV010000839">
    <property type="protein sequence ID" value="KAJ4848690.1"/>
    <property type="molecule type" value="Genomic_DNA"/>
</dbReference>
<evidence type="ECO:0000256" key="4">
    <source>
        <dbReference type="ARBA" id="ARBA00013229"/>
    </source>
</evidence>
<comment type="pathway">
    <text evidence="2">Glycan metabolism; pectin degradation; 2-dehydro-3-deoxy-D-gluconate from pectin: step 1/5.</text>
</comment>
<dbReference type="OrthoDB" id="2019149at2759"/>
<dbReference type="GO" id="GO:0042545">
    <property type="term" value="P:cell wall modification"/>
    <property type="evidence" value="ECO:0007669"/>
    <property type="project" value="InterPro"/>
</dbReference>
<evidence type="ECO:0000313" key="9">
    <source>
        <dbReference type="EMBL" id="KAJ4848690.1"/>
    </source>
</evidence>
<keyword evidence="7" id="KW-0063">Aspartyl esterase</keyword>
<dbReference type="AlphaFoldDB" id="A0A9Q0GGN0"/>
<evidence type="ECO:0000256" key="7">
    <source>
        <dbReference type="ARBA" id="ARBA00023085"/>
    </source>
</evidence>
<sequence length="76" mass="8352">MDDIIVPAGCHAWKYAANESDITYAESNNEGPGADTSKRVTWEKNLTAAQLSKFIEMSFINSDKWLSSVPISSISI</sequence>